<evidence type="ECO:0000313" key="1">
    <source>
        <dbReference type="EMBL" id="KAL3656596.1"/>
    </source>
</evidence>
<protein>
    <recommendedName>
        <fullName evidence="3">Titin-like</fullName>
    </recommendedName>
</protein>
<name>A0ABD3EQW7_9STRA</name>
<keyword evidence="2" id="KW-1185">Reference proteome</keyword>
<dbReference type="EMBL" id="JBIMZQ010000077">
    <property type="protein sequence ID" value="KAL3656596.1"/>
    <property type="molecule type" value="Genomic_DNA"/>
</dbReference>
<evidence type="ECO:0000313" key="2">
    <source>
        <dbReference type="Proteomes" id="UP001632037"/>
    </source>
</evidence>
<comment type="caution">
    <text evidence="1">The sequence shown here is derived from an EMBL/GenBank/DDBJ whole genome shotgun (WGS) entry which is preliminary data.</text>
</comment>
<dbReference type="Proteomes" id="UP001632037">
    <property type="component" value="Unassembled WGS sequence"/>
</dbReference>
<proteinExistence type="predicted"/>
<evidence type="ECO:0008006" key="3">
    <source>
        <dbReference type="Google" id="ProtNLM"/>
    </source>
</evidence>
<sequence length="2168" mass="234663">MSRRGRCRGRQADGVKLVIDDAEGQATVVEVHDLPAEVAETVSEDAQVVNAVTEDNQQVQIVVEGEPEHGEQTVHIIDEHGDVTVQQAKAIETSEGVKLEVETDEGPVAVLVAEVPEEIKQEVAEEQEVSNPEPWLDGAPNPYRYEEPAYLIPDEPALQTVDIVADNGEHEQVVLVGGVEDGKQTVEIANEDGGFTTEEVKAVETAEGVKLVIDDAEGQATVVEVHDLPAEVAETVSEDAQVVNAVTEDNQQVQIVVEGEPEHGEQTVHIIDEHGDVTVQQAKAIETSEGVKLEVETDEGPVAVLVAEVPEEIKQEVAEEQEVSNPEPWLDGAPNPYRYEEPAYLIPDEPALQTVDIVADNGEHEQVVLVGGVEDGKQTVEIANEDGGFTTEEVKAVETAEGVKLVIDDAEGQATVVEVHDLPAEVAETVSEDAQVVNAVTEDNQQVQIVVEGEPEHGEQTVHIIDEHGDVTVQQAKAIETSEGVKLEVETDEGPVAVLVAEVPEEIKQEVAEEQEVSNPEPWLDGAPNPYRYEEPAYLIPDEPALQTVDIVADNGEHEQVVLVGGVEDGKQTVEIANEDGGFTTEEVKAVETAEGVKLVIDDAEGQATVVEVHDLPAEVAETVSEDAQVVNAVTEDNQQVQIVVEGEPEHGEQTVHIIDEHGDVTVQQAKAIETSEGVKLEVETDEGPVAVLVAEVPEEIKQEVAEEQEVSNPEPWLDGAPNPYRYEEPAYLIPDEPALQTVDIVADNGEHEQVVLVGGVEDGKQTVEIANEDGGFTTEEVKAVETAEGVKLVIDDAEGQATVVEVHDLPAEVAETVSEDAQVVNAVTEDNQQVQIVVEGEPEHGEQTVHIIDEHGDVTVQQAKAIETSEGVKLEVETDEGPVAVLVAEVPEEIKQEVAEEQEVSNPEPWLDGAPNPYRYEEPAYLIPDEPALQTVDIVADNGEHEQVVLVGGVEDGKQTVEIANEDGGFTTEEVKAVETAEGVKLVIDDAEGQATVVEVHDLPAEVAETVSEDAQVVNAVTEDNQQVQIVVEGEPEHGEQTVHIIDEHGDVTVQQAKAIETSEGVKLEVETDEGPVAVLVAEVPEEIKQEVAEEQEVSNPEPWLDGAPNPYRYEEPAYLIPDEPALQTVDIVADNGEHEQVVLVGGVEDGKQTVEIANEDGGFTTEEVKAVETAEGVKLVIDDAEGQATVVEVHDLPAEVAETVSEDAQVVNAVTEDNQQVQIVVEGEPEHGEQTVHIIDEHGDVTVQQAKAIETSEGVKLEVETDEGPVAVLVAEVPEEIKQEVAEEQEVSNPEPWLDGAPNPYRYEEPAYLIPDEPALQTVDIVADNGEHEQVVLVGGVEDGKQTVEIANEDGGFTTEEVKAVETAEGVKLVIDDAEGQATVVEVHDLPAEVAETVSEDAQVVNAVTEDNQQVQIVVEGEPEHGEQTVHIIDEHGDVTVQQAKAIETSEGVKLEVETDEGPVAVLVAEVPEEIKQEVAEEQEVSNPEPWLDGAPNPYRYEEPAYLIPDEPALQTVDIVADNGEHEQVVLVGGVEDGKQTVEIANEDGGFTTEEVKAVETAEGVKLVIDDAEGQATVVEVHDLPAEVAETVSEDAQVVNAVTEDNQQVQIVVEGEPEHGEQTVHIIDEHGDVTVQQAKAIETSEGVKLEVETDEGPVAVLVAEVPEEIKQEVAEEQEVSNPEPWLDGAPNPYRYEEPAYLIPDEPALQTVDIVADNGEHEQVVLVGGVEDGKQTVEIANEDGGFTTEEVKAVETAEGVKLVIDDAEGQATVVEVHDLPAEVAETVSEDAQVVNAVTEDNQQVQIVVEGEPEHGEQTVHIIDEHGDVTVQQAKAIETSEGVKLEVETDEGPVAVLVAEVPEEIKQEVAEEQEVSNPEPWLDGAPNPYRYEEPAYLIPDEPALQTVDIVADNGEHEQVVLVGGVEDGKQTVEIANEDGGFTTEEVKAVETAEGVKLVIDDAEGQATVVEVHDLPAEVAETVSEDAQVVNAVTEDNQQVQIVVEGEPEHGEQTVHIIDEHGDVTVQQAKAIETSEGVKLEVETDEGPVAVLVAEVPEEIKQEVAEEQDQDSKYMTKLEFHDWIKKHYEDRLETLKVNEQKLEEEERSQAGRVKGLEDCIEQAANKFGYYGVYEQPPYYQNAVDWVEQECWTAQQWEPETPHERLNLRR</sequence>
<accession>A0ABD3EQW7</accession>
<gene>
    <name evidence="1" type="ORF">V7S43_018503</name>
</gene>
<reference evidence="1 2" key="1">
    <citation type="submission" date="2024-09" db="EMBL/GenBank/DDBJ databases">
        <title>Genome sequencing and assembly of Phytophthora oleae, isolate VK10A, causative agent of rot of olive drupes.</title>
        <authorList>
            <person name="Conti Taguali S."/>
            <person name="Riolo M."/>
            <person name="La Spada F."/>
            <person name="Cacciola S.O."/>
            <person name="Dionisio G."/>
        </authorList>
    </citation>
    <scope>NUCLEOTIDE SEQUENCE [LARGE SCALE GENOMIC DNA]</scope>
    <source>
        <strain evidence="1 2">VK10A</strain>
    </source>
</reference>
<organism evidence="1 2">
    <name type="scientific">Phytophthora oleae</name>
    <dbReference type="NCBI Taxonomy" id="2107226"/>
    <lineage>
        <taxon>Eukaryota</taxon>
        <taxon>Sar</taxon>
        <taxon>Stramenopiles</taxon>
        <taxon>Oomycota</taxon>
        <taxon>Peronosporomycetes</taxon>
        <taxon>Peronosporales</taxon>
        <taxon>Peronosporaceae</taxon>
        <taxon>Phytophthora</taxon>
    </lineage>
</organism>